<dbReference type="NCBIfam" id="TIGR01066">
    <property type="entry name" value="rplM_bact"/>
    <property type="match status" value="1"/>
</dbReference>
<dbReference type="InterPro" id="IPR036899">
    <property type="entry name" value="Ribosomal_uL13_sf"/>
</dbReference>
<dbReference type="PROSITE" id="PS00783">
    <property type="entry name" value="RIBOSOMAL_L13"/>
    <property type="match status" value="1"/>
</dbReference>
<geneLocation type="chloroplast" evidence="6"/>
<keyword evidence="6" id="KW-0934">Plastid</keyword>
<evidence type="ECO:0000313" key="6">
    <source>
        <dbReference type="EMBL" id="ARW64212.1"/>
    </source>
</evidence>
<dbReference type="InterPro" id="IPR023563">
    <property type="entry name" value="Ribosomal_uL13_CS"/>
</dbReference>
<comment type="subcellular location">
    <subcellularLocation>
        <location evidence="4">Plastid</location>
        <location evidence="4">Chloroplast</location>
    </subcellularLocation>
</comment>
<reference evidence="6" key="1">
    <citation type="journal article" date="2017" name="J. Phycol.">
        <title>Analysis of chloroplast genomes and a supermatrix inform reclassification of the Rhodomelaceae (Rhodophyta).</title>
        <authorList>
            <person name="Diaz-Tapia P."/>
            <person name="Maggs C.A."/>
            <person name="West J.A."/>
            <person name="Verbruggen H."/>
        </authorList>
    </citation>
    <scope>NUCLEOTIDE SEQUENCE</scope>
    <source>
        <strain evidence="6">PD745</strain>
    </source>
</reference>
<dbReference type="PIRSF" id="PIRSF002181">
    <property type="entry name" value="Ribosomal_L13"/>
    <property type="match status" value="1"/>
</dbReference>
<dbReference type="GO" id="GO:0017148">
    <property type="term" value="P:negative regulation of translation"/>
    <property type="evidence" value="ECO:0007669"/>
    <property type="project" value="TreeGrafter"/>
</dbReference>
<dbReference type="SUPFAM" id="SSF52161">
    <property type="entry name" value="Ribosomal protein L13"/>
    <property type="match status" value="1"/>
</dbReference>
<dbReference type="PANTHER" id="PTHR11545">
    <property type="entry name" value="RIBOSOMAL PROTEIN L13"/>
    <property type="match status" value="1"/>
</dbReference>
<organism evidence="6">
    <name type="scientific">Chondria sp.</name>
    <name type="common">in: red algae</name>
    <dbReference type="NCBI Taxonomy" id="1982705"/>
    <lineage>
        <taxon>Eukaryota</taxon>
        <taxon>Rhodophyta</taxon>
        <taxon>Florideophyceae</taxon>
        <taxon>Rhodymeniophycidae</taxon>
        <taxon>Ceramiales</taxon>
        <taxon>Rhodomelaceae</taxon>
        <taxon>Chondrieae</taxon>
        <taxon>Chondria</taxon>
    </lineage>
</organism>
<evidence type="ECO:0000256" key="1">
    <source>
        <dbReference type="ARBA" id="ARBA00006227"/>
    </source>
</evidence>
<dbReference type="PANTHER" id="PTHR11545:SF2">
    <property type="entry name" value="LARGE RIBOSOMAL SUBUNIT PROTEIN UL13M"/>
    <property type="match status" value="1"/>
</dbReference>
<dbReference type="CDD" id="cd00392">
    <property type="entry name" value="Ribosomal_L13"/>
    <property type="match status" value="1"/>
</dbReference>
<keyword evidence="6" id="KW-0150">Chloroplast</keyword>
<dbReference type="GO" id="GO:0003729">
    <property type="term" value="F:mRNA binding"/>
    <property type="evidence" value="ECO:0007669"/>
    <property type="project" value="TreeGrafter"/>
</dbReference>
<keyword evidence="3 4" id="KW-0687">Ribonucleoprotein</keyword>
<dbReference type="GO" id="GO:0003735">
    <property type="term" value="F:structural constituent of ribosome"/>
    <property type="evidence" value="ECO:0007669"/>
    <property type="project" value="InterPro"/>
</dbReference>
<protein>
    <recommendedName>
        <fullName evidence="4">Large ribosomal subunit protein uL13c</fullName>
    </recommendedName>
</protein>
<comment type="subunit">
    <text evidence="4">Part of the 50S ribosomal subunit.</text>
</comment>
<dbReference type="InterPro" id="IPR005822">
    <property type="entry name" value="Ribosomal_uL13"/>
</dbReference>
<sequence length="152" mass="17681">MFTNHNLTLIPQIQKNTTWYLVDAKRQKLGRMCSKIAYMLRGKNDRDCIPFKQNNIKIIVINSKEVEVTGKKKKQKLYRRHSGRPGGLKTEVFNHLQNRIPNKIIEKAVKGMLPKNILGRQLFKQLKIYSGQQHPHEAQKPIILNINSNITI</sequence>
<dbReference type="GO" id="GO:0006412">
    <property type="term" value="P:translation"/>
    <property type="evidence" value="ECO:0007669"/>
    <property type="project" value="UniProtKB-UniRule"/>
</dbReference>
<gene>
    <name evidence="4 6" type="primary">rpl13</name>
</gene>
<dbReference type="Gene3D" id="3.90.1180.10">
    <property type="entry name" value="Ribosomal protein L13"/>
    <property type="match status" value="1"/>
</dbReference>
<name>A0A1Z1MEC8_9FLOR</name>
<keyword evidence="2 4" id="KW-0689">Ribosomal protein</keyword>
<comment type="similarity">
    <text evidence="1 4 5">Belongs to the universal ribosomal protein uL13 family.</text>
</comment>
<dbReference type="Pfam" id="PF00572">
    <property type="entry name" value="Ribosomal_L13"/>
    <property type="match status" value="1"/>
</dbReference>
<dbReference type="GO" id="GO:0009507">
    <property type="term" value="C:chloroplast"/>
    <property type="evidence" value="ECO:0007669"/>
    <property type="project" value="UniProtKB-SubCell"/>
</dbReference>
<evidence type="ECO:0000256" key="4">
    <source>
        <dbReference type="HAMAP-Rule" id="MF_01366"/>
    </source>
</evidence>
<proteinExistence type="inferred from homology"/>
<dbReference type="EMBL" id="MF101431">
    <property type="protein sequence ID" value="ARW64212.1"/>
    <property type="molecule type" value="Genomic_DNA"/>
</dbReference>
<evidence type="ECO:0000256" key="3">
    <source>
        <dbReference type="ARBA" id="ARBA00023274"/>
    </source>
</evidence>
<dbReference type="AlphaFoldDB" id="A0A1Z1MEC8"/>
<dbReference type="GO" id="GO:0022625">
    <property type="term" value="C:cytosolic large ribosomal subunit"/>
    <property type="evidence" value="ECO:0007669"/>
    <property type="project" value="TreeGrafter"/>
</dbReference>
<dbReference type="HAMAP" id="MF_01366">
    <property type="entry name" value="Ribosomal_uL13"/>
    <property type="match status" value="1"/>
</dbReference>
<dbReference type="InterPro" id="IPR005823">
    <property type="entry name" value="Ribosomal_uL13_bac-type"/>
</dbReference>
<evidence type="ECO:0000256" key="5">
    <source>
        <dbReference type="RuleBase" id="RU003877"/>
    </source>
</evidence>
<evidence type="ECO:0000256" key="2">
    <source>
        <dbReference type="ARBA" id="ARBA00022980"/>
    </source>
</evidence>
<accession>A0A1Z1MEC8</accession>